<dbReference type="OMA" id="CECINCD"/>
<gene>
    <name evidence="2" type="ORF">BBOV_III000210</name>
</gene>
<feature type="region of interest" description="Disordered" evidence="1">
    <location>
        <begin position="73"/>
        <end position="121"/>
    </location>
</feature>
<comment type="caution">
    <text evidence="2">The sequence shown here is derived from an EMBL/GenBank/DDBJ whole genome shotgun (WGS) entry which is preliminary data.</text>
</comment>
<dbReference type="AlphaFoldDB" id="A7AM04"/>
<evidence type="ECO:0000313" key="3">
    <source>
        <dbReference type="Proteomes" id="UP000002173"/>
    </source>
</evidence>
<dbReference type="Proteomes" id="UP000002173">
    <property type="component" value="Unassembled WGS sequence"/>
</dbReference>
<dbReference type="KEGG" id="bbo:BBOV_III000210"/>
<evidence type="ECO:0000256" key="1">
    <source>
        <dbReference type="SAM" id="MobiDB-lite"/>
    </source>
</evidence>
<feature type="region of interest" description="Disordered" evidence="1">
    <location>
        <begin position="1"/>
        <end position="20"/>
    </location>
</feature>
<protein>
    <submittedName>
        <fullName evidence="2">Uncharacterized protein</fullName>
    </submittedName>
</protein>
<feature type="compositionally biased region" description="Polar residues" evidence="1">
    <location>
        <begin position="178"/>
        <end position="188"/>
    </location>
</feature>
<organism evidence="2 3">
    <name type="scientific">Babesia bovis</name>
    <dbReference type="NCBI Taxonomy" id="5865"/>
    <lineage>
        <taxon>Eukaryota</taxon>
        <taxon>Sar</taxon>
        <taxon>Alveolata</taxon>
        <taxon>Apicomplexa</taxon>
        <taxon>Aconoidasida</taxon>
        <taxon>Piroplasmida</taxon>
        <taxon>Babesiidae</taxon>
        <taxon>Babesia</taxon>
    </lineage>
</organism>
<reference evidence="3" key="3">
    <citation type="journal article" date="2021" name="Int. J. Parasitol.">
        <title>Comparative analysis of gene expression between Babesia bovis blood stages and kinetes allowed by improved genome annotation.</title>
        <authorList>
            <person name="Ueti M.W."/>
            <person name="Johnson W.C."/>
            <person name="Kappmeyer L.S."/>
            <person name="Herndon D.R."/>
            <person name="Mousel M.R."/>
            <person name="Reif K.E."/>
            <person name="Taus N.S."/>
            <person name="Ifeonu O.O."/>
            <person name="Silva J.C."/>
            <person name="Suarez C.E."/>
            <person name="Brayton K.A."/>
        </authorList>
    </citation>
    <scope>NUCLEOTIDE SEQUENCE [LARGE SCALE GENOMIC DNA]</scope>
</reference>
<feature type="region of interest" description="Disordered" evidence="1">
    <location>
        <begin position="162"/>
        <end position="188"/>
    </location>
</feature>
<sequence>MEAKATEASSNKRSNEARLHRNLERSIEAHRLRLLKARGLNADRGGRLCECKKCDVTSTKISMRCSKRGSTIVEDNTPTEYTGNKNRQNPRTPNVVQQSSSRRQPPIRKSANVTKETRDRNDERIIVNVAVDVKDWENNYPKTHRDDDDNKTKIVGNVDQVDAERNDDDSEKKEVYPMQNSTRSQENADVNRNCVPEIDLGKVTRRLNSIRIVDSKGDEHCIGISSIETKILDAVNRVVRDKMEANETVSTPTKQEVNASPINKVDEPVISTKEMTPENRDVNKGNLQDDDRGRGVFSALLSYISCGSNKIAEYNADVKPVSPVENSAGVNELPEIQPDASLSERKFEDSRPQTSRFTLCGGIRSNTCCKGSGTDNTSVVTHSTLGGVQRSGIVYPNQSISPDAAVVDNETYRVTPHRMGTGFINQVAYNPPCQNLGQMAQHVNDVYQPTVQYGNVYSAPMYNPAGLPYQPYIPVHSVNYYQNHMNTYGMPEGVHTRPYTTNVKHQFHRRNNTSGSTTGISGCKAMRHNPRINAALQYVSNNAVIRTQNPPIVTGTTPIAMTVPSFRYIPRQSTGTFYTRNTGRAYGRQVKATMI</sequence>
<reference evidence="2 3" key="1">
    <citation type="journal article" date="2007" name="PLoS Pathog.">
        <title>Genome sequence of Babesia bovis and comparative analysis of apicomplexan hemoprotozoa.</title>
        <authorList>
            <person name="Brayton K.A."/>
            <person name="Lau A.O.T."/>
            <person name="Herndon D.R."/>
            <person name="Hannick L."/>
            <person name="Kappmeyer L.S."/>
            <person name="Berens S.J."/>
            <person name="Bidwell S.L."/>
            <person name="Brown W.C."/>
            <person name="Crabtree J."/>
            <person name="Fadrosh D."/>
            <person name="Feldblum T."/>
            <person name="Forberger H.A."/>
            <person name="Haas B.J."/>
            <person name="Howell J.M."/>
            <person name="Khouri H."/>
            <person name="Koo H."/>
            <person name="Mann D.J."/>
            <person name="Norimine J."/>
            <person name="Paulsen I.T."/>
            <person name="Radune D."/>
            <person name="Ren Q."/>
            <person name="Smith R.K. Jr."/>
            <person name="Suarez C.E."/>
            <person name="White O."/>
            <person name="Wortman J.R."/>
            <person name="Knowles D.P. Jr."/>
            <person name="McElwain T.F."/>
            <person name="Nene V.M."/>
        </authorList>
    </citation>
    <scope>NUCLEOTIDE SEQUENCE [LARGE SCALE GENOMIC DNA]</scope>
    <source>
        <strain evidence="2">T2Bo</strain>
    </source>
</reference>
<dbReference type="GeneID" id="5479401"/>
<dbReference type="VEuPathDB" id="PiroplasmaDB:BBOV_III000210"/>
<keyword evidence="3" id="KW-1185">Reference proteome</keyword>
<accession>A7AM04</accession>
<evidence type="ECO:0000313" key="2">
    <source>
        <dbReference type="EMBL" id="EDO07588.1"/>
    </source>
</evidence>
<dbReference type="InParanoid" id="A7AM04"/>
<proteinExistence type="predicted"/>
<dbReference type="EMBL" id="AAXT01000001">
    <property type="protein sequence ID" value="EDO07588.1"/>
    <property type="molecule type" value="Genomic_DNA"/>
</dbReference>
<dbReference type="RefSeq" id="XP_001611156.1">
    <property type="nucleotide sequence ID" value="XM_001611106.1"/>
</dbReference>
<feature type="compositionally biased region" description="Polar residues" evidence="1">
    <location>
        <begin position="73"/>
        <end position="103"/>
    </location>
</feature>
<reference evidence="3" key="2">
    <citation type="journal article" date="2020" name="Data Brief">
        <title>Transcriptome dataset of Babesia bovis life stages within vertebrate and invertebrate hosts.</title>
        <authorList>
            <person name="Ueti M.W."/>
            <person name="Johnson W.C."/>
            <person name="Kappmeyer L.S."/>
            <person name="Herndon D.R."/>
            <person name="Mousel M.R."/>
            <person name="Reif K.E."/>
            <person name="Taus N.S."/>
            <person name="Ifeonu O.O."/>
            <person name="Silva J.C."/>
            <person name="Suarez C.E."/>
            <person name="Brayton K.A."/>
        </authorList>
    </citation>
    <scope>NUCLEOTIDE SEQUENCE [LARGE SCALE GENOMIC DNA]</scope>
</reference>
<name>A7AM04_BABBO</name>